<dbReference type="Proteomes" id="UP001500603">
    <property type="component" value="Unassembled WGS sequence"/>
</dbReference>
<evidence type="ECO:0000259" key="3">
    <source>
        <dbReference type="Pfam" id="PF03061"/>
    </source>
</evidence>
<dbReference type="SUPFAM" id="SSF54637">
    <property type="entry name" value="Thioesterase/thiol ester dehydrase-isomerase"/>
    <property type="match status" value="1"/>
</dbReference>
<protein>
    <recommendedName>
        <fullName evidence="3">Thioesterase domain-containing protein</fullName>
    </recommendedName>
</protein>
<dbReference type="PANTHER" id="PTHR43240">
    <property type="entry name" value="1,4-DIHYDROXY-2-NAPHTHOYL-COA THIOESTERASE 1"/>
    <property type="match status" value="1"/>
</dbReference>
<evidence type="ECO:0000256" key="2">
    <source>
        <dbReference type="ARBA" id="ARBA00022801"/>
    </source>
</evidence>
<dbReference type="NCBIfam" id="TIGR00369">
    <property type="entry name" value="unchar_dom_1"/>
    <property type="match status" value="1"/>
</dbReference>
<keyword evidence="5" id="KW-1185">Reference proteome</keyword>
<comment type="caution">
    <text evidence="4">The sequence shown here is derived from an EMBL/GenBank/DDBJ whole genome shotgun (WGS) entry which is preliminary data.</text>
</comment>
<dbReference type="InterPro" id="IPR006683">
    <property type="entry name" value="Thioestr_dom"/>
</dbReference>
<sequence length="184" mass="20073">MTPDPLPRRVPHGGARRFVSEVCPGECIGWCVTVGRMTQQETEKVESLAGITPEQMTKASEGTFTDLIGLRYLELGPTLVRGEWGVEPHLYQPAGIQNGGVYCTVIETLASIGGSVWYGDRGTVVGVNNNTDFLRAVREGVLTATATAVHQGRSQQLWQVVVTDEQQRPVARGQVRLQNLAKRS</sequence>
<evidence type="ECO:0000313" key="5">
    <source>
        <dbReference type="Proteomes" id="UP001500603"/>
    </source>
</evidence>
<dbReference type="Gene3D" id="3.10.129.10">
    <property type="entry name" value="Hotdog Thioesterase"/>
    <property type="match status" value="1"/>
</dbReference>
<dbReference type="Pfam" id="PF03061">
    <property type="entry name" value="4HBT"/>
    <property type="match status" value="1"/>
</dbReference>
<dbReference type="EMBL" id="BAABJM010000002">
    <property type="protein sequence ID" value="GAA5049411.1"/>
    <property type="molecule type" value="Genomic_DNA"/>
</dbReference>
<keyword evidence="2" id="KW-0378">Hydrolase</keyword>
<evidence type="ECO:0000256" key="1">
    <source>
        <dbReference type="ARBA" id="ARBA00008324"/>
    </source>
</evidence>
<dbReference type="CDD" id="cd03443">
    <property type="entry name" value="PaaI_thioesterase"/>
    <property type="match status" value="1"/>
</dbReference>
<evidence type="ECO:0000313" key="4">
    <source>
        <dbReference type="EMBL" id="GAA5049411.1"/>
    </source>
</evidence>
<dbReference type="InterPro" id="IPR003736">
    <property type="entry name" value="PAAI_dom"/>
</dbReference>
<organism evidence="4 5">
    <name type="scientific">Nocardia callitridis</name>
    <dbReference type="NCBI Taxonomy" id="648753"/>
    <lineage>
        <taxon>Bacteria</taxon>
        <taxon>Bacillati</taxon>
        <taxon>Actinomycetota</taxon>
        <taxon>Actinomycetes</taxon>
        <taxon>Mycobacteriales</taxon>
        <taxon>Nocardiaceae</taxon>
        <taxon>Nocardia</taxon>
    </lineage>
</organism>
<name>A0ABP9K1N4_9NOCA</name>
<gene>
    <name evidence="4" type="ORF">GCM10023318_18260</name>
</gene>
<accession>A0ABP9K1N4</accession>
<dbReference type="PANTHER" id="PTHR43240:SF5">
    <property type="entry name" value="1,4-DIHYDROXY-2-NAPHTHOYL-COA THIOESTERASE 1"/>
    <property type="match status" value="1"/>
</dbReference>
<proteinExistence type="inferred from homology"/>
<feature type="domain" description="Thioesterase" evidence="3">
    <location>
        <begin position="95"/>
        <end position="170"/>
    </location>
</feature>
<dbReference type="InterPro" id="IPR029069">
    <property type="entry name" value="HotDog_dom_sf"/>
</dbReference>
<comment type="similarity">
    <text evidence="1">Belongs to the thioesterase PaaI family.</text>
</comment>
<reference evidence="5" key="1">
    <citation type="journal article" date="2019" name="Int. J. Syst. Evol. Microbiol.">
        <title>The Global Catalogue of Microorganisms (GCM) 10K type strain sequencing project: providing services to taxonomists for standard genome sequencing and annotation.</title>
        <authorList>
            <consortium name="The Broad Institute Genomics Platform"/>
            <consortium name="The Broad Institute Genome Sequencing Center for Infectious Disease"/>
            <person name="Wu L."/>
            <person name="Ma J."/>
        </authorList>
    </citation>
    <scope>NUCLEOTIDE SEQUENCE [LARGE SCALE GENOMIC DNA]</scope>
    <source>
        <strain evidence="5">JCM 18298</strain>
    </source>
</reference>